<organism evidence="13 14">
    <name type="scientific">Pragia fontium DSM 5563 = ATCC 49100</name>
    <dbReference type="NCBI Taxonomy" id="1122977"/>
    <lineage>
        <taxon>Bacteria</taxon>
        <taxon>Pseudomonadati</taxon>
        <taxon>Pseudomonadota</taxon>
        <taxon>Gammaproteobacteria</taxon>
        <taxon>Enterobacterales</taxon>
        <taxon>Budviciaceae</taxon>
        <taxon>Pragia</taxon>
    </lineage>
</organism>
<keyword evidence="8 9" id="KW-0472">Membrane</keyword>
<keyword evidence="10" id="KW-0175">Coiled coil</keyword>
<feature type="domain" description="Multidrug resistance protein MdtA-like barrel-sandwich hybrid" evidence="11">
    <location>
        <begin position="64"/>
        <end position="282"/>
    </location>
</feature>
<name>A0AAJ4WBD9_9GAMM</name>
<dbReference type="GO" id="GO:0005886">
    <property type="term" value="C:plasma membrane"/>
    <property type="evidence" value="ECO:0007669"/>
    <property type="project" value="UniProtKB-SubCell"/>
</dbReference>
<feature type="transmembrane region" description="Helical" evidence="9">
    <location>
        <begin position="21"/>
        <end position="41"/>
    </location>
</feature>
<dbReference type="EMBL" id="FOLW01000006">
    <property type="protein sequence ID" value="SFC99372.1"/>
    <property type="molecule type" value="Genomic_DNA"/>
</dbReference>
<dbReference type="PANTHER" id="PTHR30386">
    <property type="entry name" value="MEMBRANE FUSION SUBUNIT OF EMRAB-TOLC MULTIDRUG EFFLUX PUMP"/>
    <property type="match status" value="1"/>
</dbReference>
<comment type="subcellular location">
    <subcellularLocation>
        <location evidence="1 9">Cell inner membrane</location>
        <topology evidence="1 9">Single-pass membrane protein</topology>
    </subcellularLocation>
</comment>
<evidence type="ECO:0000256" key="7">
    <source>
        <dbReference type="ARBA" id="ARBA00022989"/>
    </source>
</evidence>
<dbReference type="InterPro" id="IPR010129">
    <property type="entry name" value="T1SS_HlyD"/>
</dbReference>
<sequence length="413" mass="46895">MSFFNKKKRIANIGEQEMGKNTTIIWLILITCFVLIVWANFAELDEVTNGQGTVVTWNRSQVIQTRDGGVIRELMVREGDIVTAGQQLAILDATRFQAGYNEIGAKVKALAVSIARLTAEIKDEKGRPDFVLLLREYNSGIEDKNLSDKELMDENKVLIDHEMSLLLSRRRSLDENVSGLQRSLKLTQNELNLIRPLVTKGAVSQVEELRLRREENELKNKVTEARNHYFEQAKEELVKKKNELDSIYFQLLQRKDQLASTIIVSPVKGIVKDVQVTTVGGVLEPGGKLMEVVPSEDQLLIEVKINPRDIAFIHPNQKAIVKVSAYESSIYGTMDATVERISPDTIQDQVRREQYYYKVFVRTERSALETPDGKLHEIVPGMLATVDIKTGKKTVFDYLIKPLNKAKEALRER</sequence>
<proteinExistence type="inferred from homology"/>
<keyword evidence="5 9" id="KW-0997">Cell inner membrane</keyword>
<dbReference type="InterPro" id="IPR058982">
    <property type="entry name" value="Beta-barrel_AprE"/>
</dbReference>
<accession>A0AAJ4WBD9</accession>
<evidence type="ECO:0000256" key="3">
    <source>
        <dbReference type="ARBA" id="ARBA00022448"/>
    </source>
</evidence>
<evidence type="ECO:0000259" key="12">
    <source>
        <dbReference type="Pfam" id="PF26002"/>
    </source>
</evidence>
<comment type="similarity">
    <text evidence="2 9">Belongs to the membrane fusion protein (MFP) (TC 8.A.1) family.</text>
</comment>
<dbReference type="Pfam" id="PF25917">
    <property type="entry name" value="BSH_RND"/>
    <property type="match status" value="1"/>
</dbReference>
<dbReference type="NCBIfam" id="TIGR01843">
    <property type="entry name" value="type_I_hlyD"/>
    <property type="match status" value="1"/>
</dbReference>
<dbReference type="SUPFAM" id="SSF111369">
    <property type="entry name" value="HlyD-like secretion proteins"/>
    <property type="match status" value="1"/>
</dbReference>
<protein>
    <recommendedName>
        <fullName evidence="9">Membrane fusion protein (MFP) family protein</fullName>
    </recommendedName>
</protein>
<dbReference type="PANTHER" id="PTHR30386:SF26">
    <property type="entry name" value="TRANSPORT PROTEIN COMB"/>
    <property type="match status" value="1"/>
</dbReference>
<evidence type="ECO:0000313" key="13">
    <source>
        <dbReference type="EMBL" id="SFC99372.1"/>
    </source>
</evidence>
<feature type="domain" description="AprE-like beta-barrel" evidence="12">
    <location>
        <begin position="299"/>
        <end position="391"/>
    </location>
</feature>
<dbReference type="InterPro" id="IPR058625">
    <property type="entry name" value="MdtA-like_BSH"/>
</dbReference>
<gene>
    <name evidence="13" type="ORF">SAMN02745723_106162</name>
</gene>
<keyword evidence="4 9" id="KW-1003">Cell membrane</keyword>
<evidence type="ECO:0000256" key="10">
    <source>
        <dbReference type="SAM" id="Coils"/>
    </source>
</evidence>
<dbReference type="PRINTS" id="PR01490">
    <property type="entry name" value="RTXTOXIND"/>
</dbReference>
<dbReference type="AlphaFoldDB" id="A0AAJ4WBD9"/>
<dbReference type="PROSITE" id="PS00543">
    <property type="entry name" value="HLYD_FAMILY"/>
    <property type="match status" value="1"/>
</dbReference>
<evidence type="ECO:0000256" key="1">
    <source>
        <dbReference type="ARBA" id="ARBA00004377"/>
    </source>
</evidence>
<evidence type="ECO:0000256" key="4">
    <source>
        <dbReference type="ARBA" id="ARBA00022475"/>
    </source>
</evidence>
<keyword evidence="7 9" id="KW-1133">Transmembrane helix</keyword>
<evidence type="ECO:0000256" key="9">
    <source>
        <dbReference type="RuleBase" id="RU365093"/>
    </source>
</evidence>
<feature type="coiled-coil region" evidence="10">
    <location>
        <begin position="170"/>
        <end position="228"/>
    </location>
</feature>
<evidence type="ECO:0000256" key="6">
    <source>
        <dbReference type="ARBA" id="ARBA00022692"/>
    </source>
</evidence>
<dbReference type="InterPro" id="IPR050739">
    <property type="entry name" value="MFP"/>
</dbReference>
<evidence type="ECO:0000259" key="11">
    <source>
        <dbReference type="Pfam" id="PF25917"/>
    </source>
</evidence>
<dbReference type="Gene3D" id="2.40.30.170">
    <property type="match status" value="1"/>
</dbReference>
<dbReference type="Pfam" id="PF26002">
    <property type="entry name" value="Beta-barrel_AprE"/>
    <property type="match status" value="1"/>
</dbReference>
<evidence type="ECO:0000313" key="14">
    <source>
        <dbReference type="Proteomes" id="UP000226420"/>
    </source>
</evidence>
<dbReference type="Gene3D" id="2.40.50.100">
    <property type="match status" value="1"/>
</dbReference>
<dbReference type="GO" id="GO:0009306">
    <property type="term" value="P:protein secretion"/>
    <property type="evidence" value="ECO:0007669"/>
    <property type="project" value="InterPro"/>
</dbReference>
<evidence type="ECO:0000256" key="8">
    <source>
        <dbReference type="ARBA" id="ARBA00023136"/>
    </source>
</evidence>
<dbReference type="Proteomes" id="UP000226420">
    <property type="component" value="Unassembled WGS sequence"/>
</dbReference>
<evidence type="ECO:0000256" key="2">
    <source>
        <dbReference type="ARBA" id="ARBA00009477"/>
    </source>
</evidence>
<reference evidence="13 14" key="1">
    <citation type="submission" date="2016-10" db="EMBL/GenBank/DDBJ databases">
        <authorList>
            <person name="Varghese N."/>
            <person name="Submissions S."/>
        </authorList>
    </citation>
    <scope>NUCLEOTIDE SEQUENCE [LARGE SCALE GENOMIC DNA]</scope>
    <source>
        <strain evidence="13 14">DSM 5563</strain>
    </source>
</reference>
<evidence type="ECO:0000256" key="5">
    <source>
        <dbReference type="ARBA" id="ARBA00022519"/>
    </source>
</evidence>
<dbReference type="InterPro" id="IPR006144">
    <property type="entry name" value="Secretion_HlyD_CS"/>
</dbReference>
<keyword evidence="3 9" id="KW-0813">Transport</keyword>
<keyword evidence="6 9" id="KW-0812">Transmembrane</keyword>
<comment type="caution">
    <text evidence="13">The sequence shown here is derived from an EMBL/GenBank/DDBJ whole genome shotgun (WGS) entry which is preliminary data.</text>
</comment>